<name>A0A2N3XS06_SACSN</name>
<dbReference type="Pfam" id="PF02384">
    <property type="entry name" value="N6_Mtase"/>
    <property type="match status" value="1"/>
</dbReference>
<dbReference type="InterPro" id="IPR029063">
    <property type="entry name" value="SAM-dependent_MTases_sf"/>
</dbReference>
<dbReference type="CDD" id="cd02440">
    <property type="entry name" value="AdoMet_MTases"/>
    <property type="match status" value="1"/>
</dbReference>
<dbReference type="Proteomes" id="UP000233786">
    <property type="component" value="Unassembled WGS sequence"/>
</dbReference>
<dbReference type="PANTHER" id="PTHR42998:SF1">
    <property type="entry name" value="TYPE I RESTRICTION ENZYME HINDI METHYLASE SUBUNIT"/>
    <property type="match status" value="1"/>
</dbReference>
<evidence type="ECO:0000256" key="1">
    <source>
        <dbReference type="ARBA" id="ARBA00010923"/>
    </source>
</evidence>
<evidence type="ECO:0000313" key="7">
    <source>
        <dbReference type="Proteomes" id="UP000233786"/>
    </source>
</evidence>
<sequence>MTDRLSASEIARAAGVGRAAVSNWRERNSDFPAAQGGSFSTTEVATWLDKRRIPRNALRKDEPGGTSYGDRFRRALGLADRESAPTRRREQARHGLTAKAWQLIGEGLRDQRGAATTANYQELILALLYARESGAWQSIHEEAEPADHKALPALLDKLSNTDPLLAGLRFSREVNPLFLIGLVDGLNELGGHEQSAGNRRAAGLLDDLLNEFSSFRMTSEFHTPRSIVEVAVEILDPASTDTVYDPCCGNGALLVGAVEHAIRRNPNEPLTEITGRALSPVSWRLASMNLALRGMEPDLGDGARDVLRQDVDRDRTFDVIMTNPPFAMRDWTDQPHDPRWRYGTPPRSSANFAWIQHVLDKLAPGGRAAVVMPPAATFAGGAEAKIRRQLIDARTVAAVIELPSGLFRATGIPVHLWLLRAAGESDDRVLLVSAKDRGHAKSRNLQELANADIDEIVAVHQQHFQGENVLKPGFARSVNIAEIGYQDYQLQPGTYLASPQARFQPPKLAAAVSEQQQQLSTLTHRAAALKDLVTRQLERVDLASLASRNSHPTLPTVSLGEICDVLAGPSGMLREIPAHEHGVPVLTPRSLRRNRLVPGGSERVDPVAREKLARYLLKADDVLCVRTGTIGRTALVTAEHEGSLFGPGFLRLRPRSPELSNRYLLHYLATEGVQDWLSQHCARTTVPSLSAKTMRQLPVWLPPLDQQESIIEIMSSLDEQLALQDEVTDTTERLKHYLGQLIGTGYFPLRD</sequence>
<dbReference type="Pfam" id="PF01420">
    <property type="entry name" value="Methylase_S"/>
    <property type="match status" value="1"/>
</dbReference>
<dbReference type="AlphaFoldDB" id="A0A2N3XS06"/>
<evidence type="ECO:0000259" key="5">
    <source>
        <dbReference type="Pfam" id="PF02384"/>
    </source>
</evidence>
<comment type="caution">
    <text evidence="6">The sequence shown here is derived from an EMBL/GenBank/DDBJ whole genome shotgun (WGS) entry which is preliminary data.</text>
</comment>
<dbReference type="InterPro" id="IPR044946">
    <property type="entry name" value="Restrct_endonuc_typeI_TRD_sf"/>
</dbReference>
<protein>
    <submittedName>
        <fullName evidence="6">Type I restriction enzyme M protein</fullName>
    </submittedName>
</protein>
<feature type="domain" description="DNA methylase adenine-specific" evidence="5">
    <location>
        <begin position="208"/>
        <end position="499"/>
    </location>
</feature>
<evidence type="ECO:0000256" key="3">
    <source>
        <dbReference type="ARBA" id="ARBA00023125"/>
    </source>
</evidence>
<evidence type="ECO:0000256" key="2">
    <source>
        <dbReference type="ARBA" id="ARBA00022747"/>
    </source>
</evidence>
<dbReference type="Gene3D" id="3.40.50.150">
    <property type="entry name" value="Vaccinia Virus protein VP39"/>
    <property type="match status" value="1"/>
</dbReference>
<feature type="domain" description="Type I restriction modification DNA specificity" evidence="4">
    <location>
        <begin position="556"/>
        <end position="725"/>
    </location>
</feature>
<dbReference type="PRINTS" id="PR00507">
    <property type="entry name" value="N12N6MTFRASE"/>
</dbReference>
<dbReference type="STRING" id="994479.GCA_000194155_06373"/>
<dbReference type="GO" id="GO:0009307">
    <property type="term" value="P:DNA restriction-modification system"/>
    <property type="evidence" value="ECO:0007669"/>
    <property type="project" value="UniProtKB-KW"/>
</dbReference>
<proteinExistence type="inferred from homology"/>
<dbReference type="Gene3D" id="3.90.220.20">
    <property type="entry name" value="DNA methylase specificity domains"/>
    <property type="match status" value="1"/>
</dbReference>
<dbReference type="SUPFAM" id="SSF116734">
    <property type="entry name" value="DNA methylase specificity domain"/>
    <property type="match status" value="1"/>
</dbReference>
<dbReference type="PANTHER" id="PTHR42998">
    <property type="entry name" value="TYPE I RESTRICTION ENZYME HINDVIIP M PROTEIN-RELATED"/>
    <property type="match status" value="1"/>
</dbReference>
<evidence type="ECO:0000313" key="6">
    <source>
        <dbReference type="EMBL" id="PKW13453.1"/>
    </source>
</evidence>
<dbReference type="GO" id="GO:0003677">
    <property type="term" value="F:DNA binding"/>
    <property type="evidence" value="ECO:0007669"/>
    <property type="project" value="UniProtKB-KW"/>
</dbReference>
<dbReference type="EMBL" id="PJNB01000001">
    <property type="protein sequence ID" value="PKW13453.1"/>
    <property type="molecule type" value="Genomic_DNA"/>
</dbReference>
<dbReference type="InterPro" id="IPR000055">
    <property type="entry name" value="Restrct_endonuc_typeI_TRD"/>
</dbReference>
<dbReference type="OrthoDB" id="9784823at2"/>
<dbReference type="GO" id="GO:0008170">
    <property type="term" value="F:N-methyltransferase activity"/>
    <property type="evidence" value="ECO:0007669"/>
    <property type="project" value="InterPro"/>
</dbReference>
<evidence type="ECO:0000259" key="4">
    <source>
        <dbReference type="Pfam" id="PF01420"/>
    </source>
</evidence>
<gene>
    <name evidence="6" type="ORF">A8926_0984</name>
</gene>
<dbReference type="RefSeq" id="WP_010313158.1">
    <property type="nucleotide sequence ID" value="NZ_CP061007.1"/>
</dbReference>
<dbReference type="SUPFAM" id="SSF53335">
    <property type="entry name" value="S-adenosyl-L-methionine-dependent methyltransferases"/>
    <property type="match status" value="1"/>
</dbReference>
<keyword evidence="7" id="KW-1185">Reference proteome</keyword>
<comment type="similarity">
    <text evidence="1">Belongs to the type-I restriction system S methylase family.</text>
</comment>
<dbReference type="InterPro" id="IPR003356">
    <property type="entry name" value="DNA_methylase_A-5"/>
</dbReference>
<accession>A0A2N3XS06</accession>
<keyword evidence="2" id="KW-0680">Restriction system</keyword>
<reference evidence="6" key="1">
    <citation type="submission" date="2017-12" db="EMBL/GenBank/DDBJ databases">
        <title>Sequencing the genomes of 1000 Actinobacteria strains.</title>
        <authorList>
            <person name="Klenk H.-P."/>
        </authorList>
    </citation>
    <scope>NUCLEOTIDE SEQUENCE [LARGE SCALE GENOMIC DNA]</scope>
    <source>
        <strain evidence="6">DSM 44228</strain>
    </source>
</reference>
<keyword evidence="3" id="KW-0238">DNA-binding</keyword>
<dbReference type="InterPro" id="IPR052916">
    <property type="entry name" value="Type-I_RE_MTase_Subunit"/>
</dbReference>
<organism evidence="6 7">
    <name type="scientific">Saccharopolyspora spinosa</name>
    <dbReference type="NCBI Taxonomy" id="60894"/>
    <lineage>
        <taxon>Bacteria</taxon>
        <taxon>Bacillati</taxon>
        <taxon>Actinomycetota</taxon>
        <taxon>Actinomycetes</taxon>
        <taxon>Pseudonocardiales</taxon>
        <taxon>Pseudonocardiaceae</taxon>
        <taxon>Saccharopolyspora</taxon>
    </lineage>
</organism>